<evidence type="ECO:0000313" key="3">
    <source>
        <dbReference type="EMBL" id="KAH7328636.1"/>
    </source>
</evidence>
<evidence type="ECO:0000256" key="1">
    <source>
        <dbReference type="SAM" id="Coils"/>
    </source>
</evidence>
<name>A0A8K0WY87_9HYPO</name>
<keyword evidence="4" id="KW-1185">Reference proteome</keyword>
<reference evidence="3" key="1">
    <citation type="journal article" date="2021" name="Nat. Commun.">
        <title>Genetic determinants of endophytism in the Arabidopsis root mycobiome.</title>
        <authorList>
            <person name="Mesny F."/>
            <person name="Miyauchi S."/>
            <person name="Thiergart T."/>
            <person name="Pickel B."/>
            <person name="Atanasova L."/>
            <person name="Karlsson M."/>
            <person name="Huettel B."/>
            <person name="Barry K.W."/>
            <person name="Haridas S."/>
            <person name="Chen C."/>
            <person name="Bauer D."/>
            <person name="Andreopoulos W."/>
            <person name="Pangilinan J."/>
            <person name="LaButti K."/>
            <person name="Riley R."/>
            <person name="Lipzen A."/>
            <person name="Clum A."/>
            <person name="Drula E."/>
            <person name="Henrissat B."/>
            <person name="Kohler A."/>
            <person name="Grigoriev I.V."/>
            <person name="Martin F.M."/>
            <person name="Hacquard S."/>
        </authorList>
    </citation>
    <scope>NUCLEOTIDE SEQUENCE</scope>
    <source>
        <strain evidence="3">MPI-CAGE-CH-0235</strain>
    </source>
</reference>
<protein>
    <submittedName>
        <fullName evidence="3">Uncharacterized protein</fullName>
    </submittedName>
</protein>
<dbReference type="AlphaFoldDB" id="A0A8K0WY87"/>
<gene>
    <name evidence="3" type="ORF">B0I35DRAFT_473319</name>
</gene>
<sequence>MPRKAAVEDDQDSEEAKRDRDASAVCRDVEAATERMKQQILKREESQRILSLKFTAELLQRLIGADEKLRQLEARAVEIVKNMDKEIRETEDIMHAGYAGRIADMRSHQSR</sequence>
<feature type="coiled-coil region" evidence="1">
    <location>
        <begin position="55"/>
        <end position="89"/>
    </location>
</feature>
<dbReference type="EMBL" id="JAGPNK010000001">
    <property type="protein sequence ID" value="KAH7328636.1"/>
    <property type="molecule type" value="Genomic_DNA"/>
</dbReference>
<feature type="compositionally biased region" description="Basic and acidic residues" evidence="2">
    <location>
        <begin position="14"/>
        <end position="25"/>
    </location>
</feature>
<evidence type="ECO:0000313" key="4">
    <source>
        <dbReference type="Proteomes" id="UP000813444"/>
    </source>
</evidence>
<organism evidence="3 4">
    <name type="scientific">Stachybotrys elegans</name>
    <dbReference type="NCBI Taxonomy" id="80388"/>
    <lineage>
        <taxon>Eukaryota</taxon>
        <taxon>Fungi</taxon>
        <taxon>Dikarya</taxon>
        <taxon>Ascomycota</taxon>
        <taxon>Pezizomycotina</taxon>
        <taxon>Sordariomycetes</taxon>
        <taxon>Hypocreomycetidae</taxon>
        <taxon>Hypocreales</taxon>
        <taxon>Stachybotryaceae</taxon>
        <taxon>Stachybotrys</taxon>
    </lineage>
</organism>
<dbReference type="Proteomes" id="UP000813444">
    <property type="component" value="Unassembled WGS sequence"/>
</dbReference>
<comment type="caution">
    <text evidence="3">The sequence shown here is derived from an EMBL/GenBank/DDBJ whole genome shotgun (WGS) entry which is preliminary data.</text>
</comment>
<accession>A0A8K0WY87</accession>
<feature type="region of interest" description="Disordered" evidence="2">
    <location>
        <begin position="1"/>
        <end position="25"/>
    </location>
</feature>
<proteinExistence type="predicted"/>
<evidence type="ECO:0000256" key="2">
    <source>
        <dbReference type="SAM" id="MobiDB-lite"/>
    </source>
</evidence>
<keyword evidence="1" id="KW-0175">Coiled coil</keyword>